<gene>
    <name evidence="1" type="ORF">MHPYR_680007</name>
</gene>
<name>A0A1Y5PT10_9MYCO</name>
<evidence type="ECO:0000313" key="1">
    <source>
        <dbReference type="EMBL" id="SBS79038.1"/>
    </source>
</evidence>
<organism evidence="1">
    <name type="scientific">uncultured Mycobacterium sp</name>
    <dbReference type="NCBI Taxonomy" id="171292"/>
    <lineage>
        <taxon>Bacteria</taxon>
        <taxon>Bacillati</taxon>
        <taxon>Actinomycetota</taxon>
        <taxon>Actinomycetes</taxon>
        <taxon>Mycobacteriales</taxon>
        <taxon>Mycobacteriaceae</taxon>
        <taxon>Mycobacterium</taxon>
        <taxon>environmental samples</taxon>
    </lineage>
</organism>
<dbReference type="InterPro" id="IPR026325">
    <property type="entry name" value="DUF932"/>
</dbReference>
<dbReference type="InterPro" id="IPR017686">
    <property type="entry name" value="Phg/plasmid-like_prot"/>
</dbReference>
<sequence>MAHELDITNNVASFANSRSDAWHRLGTSVGHAMTGREVMEAAHLANWNVRKMPLVIPREPIITADGVTALAPVAVPDMFATVRDNPIVSGQIDYLGVVGTKYEPVQNEASCTVLDAITDESGAHFETAGALKGGRETFVTMKLPKSMTFTGHDGTPDTTEWYLAALNSHDGSSKFRLLLTSVRIVCANTQAAAIAGAKSTFGIRHTSGAGAAIHEARTALGLAWRYMDAFENEAATLYAAPMELEEMRSFATHLVKADDAAASATARRSRQQQANGIVKLWTSSPTITPIAGTRWAAYNAVTEYFDHFAPVRGARTSRAAAETRAVRTVTPGSSVETMKVDAFRQLQTL</sequence>
<protein>
    <recommendedName>
        <fullName evidence="2">Phage/plasmid-related protein TIGR03299</fullName>
    </recommendedName>
</protein>
<proteinExistence type="predicted"/>
<dbReference type="EMBL" id="FLQS01000065">
    <property type="protein sequence ID" value="SBS79038.1"/>
    <property type="molecule type" value="Genomic_DNA"/>
</dbReference>
<reference evidence="1" key="1">
    <citation type="submission" date="2016-03" db="EMBL/GenBank/DDBJ databases">
        <authorList>
            <person name="Ploux O."/>
        </authorList>
    </citation>
    <scope>NUCLEOTIDE SEQUENCE</scope>
    <source>
        <strain evidence="1">UC10</strain>
    </source>
</reference>
<dbReference type="AlphaFoldDB" id="A0A1Y5PT10"/>
<dbReference type="NCBIfam" id="TIGR03299">
    <property type="entry name" value="LGT_TIGR03299"/>
    <property type="match status" value="1"/>
</dbReference>
<accession>A0A1Y5PT10</accession>
<dbReference type="Pfam" id="PF06067">
    <property type="entry name" value="DUF932"/>
    <property type="match status" value="1"/>
</dbReference>
<evidence type="ECO:0008006" key="2">
    <source>
        <dbReference type="Google" id="ProtNLM"/>
    </source>
</evidence>